<feature type="region of interest" description="Disordered" evidence="5">
    <location>
        <begin position="214"/>
        <end position="253"/>
    </location>
</feature>
<comment type="similarity">
    <text evidence="1">Belongs to the universal ribosomal protein uL30 family.</text>
</comment>
<dbReference type="Pfam" id="PF00327">
    <property type="entry name" value="Ribosomal_L30"/>
    <property type="match status" value="1"/>
</dbReference>
<evidence type="ECO:0000256" key="5">
    <source>
        <dbReference type="SAM" id="MobiDB-lite"/>
    </source>
</evidence>
<dbReference type="GO" id="GO:0003723">
    <property type="term" value="F:RNA binding"/>
    <property type="evidence" value="ECO:0007669"/>
    <property type="project" value="InterPro"/>
</dbReference>
<dbReference type="InterPro" id="IPR035808">
    <property type="entry name" value="Ribosomal_uL30_euk_arc"/>
</dbReference>
<dbReference type="Proteomes" id="UP000834106">
    <property type="component" value="Chromosome 9"/>
</dbReference>
<gene>
    <name evidence="7" type="ORF">FPE_LOCUS14672</name>
</gene>
<sequence>MTGDEDWVEAAMSDDIMVVELLLRLKQSYRLPSAALKPTGLPFEWSVRQRRSKPVAVDSTTKQALRDSPTTPLSWSGATSISGGCGGSAGTVDAGLEESSRSSDPKLSKPARSEVNGDGEKSTKRSRKKKTLAELQVEEYLLDKEKGELKREIAALRTNLEKQKATNDSLKRIKLESATKTRSTIESEKAICCQSQQKSEAQYHIPAMFPTFVLGPNGPSEDKTVVPCEAKSESVQNERPSNNPAATSTSTSTSITTASRCTLVSLVFFVWDYCRRSAQEFMATEDESKPLNYIPEVVLKKRRNNEEWAIRRKLQLEERVKRLKSDNFFIKKPDQFIREYRDRELDLIQMKQRGKRKRQALETQESRLLFIIRIGGKRDMHPKTRKVLYSLRLRKTFSGVFVKANEAITEHLQKVEPYVTYGYPNLKSVKDLIYKKGVAKLDEGRVPLTDNNVIEQALGHHGIMCIEDIVNEIATVGPHFKKVSNFLCPFNLNKPEKALQGKKRRFKDGGDSGNREDQINELISKMN</sequence>
<evidence type="ECO:0000256" key="2">
    <source>
        <dbReference type="ARBA" id="ARBA00022980"/>
    </source>
</evidence>
<dbReference type="GO" id="GO:0000463">
    <property type="term" value="P:maturation of LSU-rRNA from tricistronic rRNA transcript (SSU-rRNA, 5.8S rRNA, LSU-rRNA)"/>
    <property type="evidence" value="ECO:0007669"/>
    <property type="project" value="TreeGrafter"/>
</dbReference>
<keyword evidence="3" id="KW-0687">Ribonucleoprotein</keyword>
<evidence type="ECO:0000256" key="4">
    <source>
        <dbReference type="SAM" id="Coils"/>
    </source>
</evidence>
<dbReference type="PANTHER" id="PTHR11524:SF36">
    <property type="entry name" value="LARGE RIBOSOMAL SUBUNIT PROTEIN UL30Z"/>
    <property type="match status" value="1"/>
</dbReference>
<dbReference type="SUPFAM" id="SSF55129">
    <property type="entry name" value="Ribosomal protein L30p/L7e"/>
    <property type="match status" value="1"/>
</dbReference>
<evidence type="ECO:0000313" key="7">
    <source>
        <dbReference type="EMBL" id="CAI9767242.1"/>
    </source>
</evidence>
<organism evidence="7 8">
    <name type="scientific">Fraxinus pennsylvanica</name>
    <dbReference type="NCBI Taxonomy" id="56036"/>
    <lineage>
        <taxon>Eukaryota</taxon>
        <taxon>Viridiplantae</taxon>
        <taxon>Streptophyta</taxon>
        <taxon>Embryophyta</taxon>
        <taxon>Tracheophyta</taxon>
        <taxon>Spermatophyta</taxon>
        <taxon>Magnoliopsida</taxon>
        <taxon>eudicotyledons</taxon>
        <taxon>Gunneridae</taxon>
        <taxon>Pentapetalae</taxon>
        <taxon>asterids</taxon>
        <taxon>lamiids</taxon>
        <taxon>Lamiales</taxon>
        <taxon>Oleaceae</taxon>
        <taxon>Oleeae</taxon>
        <taxon>Fraxinus</taxon>
    </lineage>
</organism>
<feature type="region of interest" description="Disordered" evidence="5">
    <location>
        <begin position="49"/>
        <end position="129"/>
    </location>
</feature>
<accession>A0AAD1ZHR4</accession>
<dbReference type="CDD" id="cd01657">
    <property type="entry name" value="Ribosomal_L7_archeal_euk"/>
    <property type="match status" value="1"/>
</dbReference>
<reference evidence="7" key="1">
    <citation type="submission" date="2023-05" db="EMBL/GenBank/DDBJ databases">
        <authorList>
            <person name="Huff M."/>
        </authorList>
    </citation>
    <scope>NUCLEOTIDE SEQUENCE</scope>
</reference>
<dbReference type="InterPro" id="IPR005998">
    <property type="entry name" value="Ribosomal_uL30_euk"/>
</dbReference>
<keyword evidence="8" id="KW-1185">Reference proteome</keyword>
<dbReference type="InterPro" id="IPR039699">
    <property type="entry name" value="Ribosomal_uL30"/>
</dbReference>
<dbReference type="InterPro" id="IPR016082">
    <property type="entry name" value="Ribosomal_uL30_ferredoxin-like"/>
</dbReference>
<dbReference type="GO" id="GO:0022625">
    <property type="term" value="C:cytosolic large ribosomal subunit"/>
    <property type="evidence" value="ECO:0007669"/>
    <property type="project" value="TreeGrafter"/>
</dbReference>
<dbReference type="Gene3D" id="3.30.1390.20">
    <property type="entry name" value="Ribosomal protein L30, ferredoxin-like fold domain"/>
    <property type="match status" value="1"/>
</dbReference>
<dbReference type="NCBIfam" id="TIGR01310">
    <property type="entry name" value="uL30_euk"/>
    <property type="match status" value="1"/>
</dbReference>
<name>A0AAD1ZHR4_9LAMI</name>
<evidence type="ECO:0000259" key="6">
    <source>
        <dbReference type="Pfam" id="PF00327"/>
    </source>
</evidence>
<feature type="coiled-coil region" evidence="4">
    <location>
        <begin position="146"/>
        <end position="173"/>
    </location>
</feature>
<dbReference type="InterPro" id="IPR036919">
    <property type="entry name" value="Ribo_uL30_ferredoxin-like_sf"/>
</dbReference>
<evidence type="ECO:0000256" key="1">
    <source>
        <dbReference type="ARBA" id="ARBA00007594"/>
    </source>
</evidence>
<feature type="compositionally biased region" description="Polar residues" evidence="5">
    <location>
        <begin position="233"/>
        <end position="244"/>
    </location>
</feature>
<feature type="compositionally biased region" description="Basic and acidic residues" evidence="5">
    <location>
        <begin position="98"/>
        <end position="107"/>
    </location>
</feature>
<dbReference type="GO" id="GO:0003735">
    <property type="term" value="F:structural constituent of ribosome"/>
    <property type="evidence" value="ECO:0007669"/>
    <property type="project" value="TreeGrafter"/>
</dbReference>
<evidence type="ECO:0000256" key="3">
    <source>
        <dbReference type="ARBA" id="ARBA00023274"/>
    </source>
</evidence>
<feature type="domain" description="Large ribosomal subunit protein uL30-like ferredoxin-like fold" evidence="6">
    <location>
        <begin position="369"/>
        <end position="419"/>
    </location>
</feature>
<dbReference type="AlphaFoldDB" id="A0AAD1ZHR4"/>
<dbReference type="FunFam" id="3.30.1390.20:FF:000003">
    <property type="entry name" value="60S ribosomal protein L7"/>
    <property type="match status" value="1"/>
</dbReference>
<keyword evidence="4" id="KW-0175">Coiled coil</keyword>
<keyword evidence="2" id="KW-0689">Ribosomal protein</keyword>
<dbReference type="PANTHER" id="PTHR11524">
    <property type="entry name" value="60S RIBOSOMAL PROTEIN L7"/>
    <property type="match status" value="1"/>
</dbReference>
<proteinExistence type="inferred from homology"/>
<protein>
    <recommendedName>
        <fullName evidence="6">Large ribosomal subunit protein uL30-like ferredoxin-like fold domain-containing protein</fullName>
    </recommendedName>
</protein>
<evidence type="ECO:0000313" key="8">
    <source>
        <dbReference type="Proteomes" id="UP000834106"/>
    </source>
</evidence>
<feature type="compositionally biased region" description="Polar residues" evidence="5">
    <location>
        <begin position="58"/>
        <end position="82"/>
    </location>
</feature>
<dbReference type="EMBL" id="OU503044">
    <property type="protein sequence ID" value="CAI9767242.1"/>
    <property type="molecule type" value="Genomic_DNA"/>
</dbReference>